<evidence type="ECO:0000313" key="4">
    <source>
        <dbReference type="WBParaSite" id="GPUH_0002215201-mRNA-1"/>
    </source>
</evidence>
<reference evidence="2 3" key="2">
    <citation type="submission" date="2018-11" db="EMBL/GenBank/DDBJ databases">
        <authorList>
            <consortium name="Pathogen Informatics"/>
        </authorList>
    </citation>
    <scope>NUCLEOTIDE SEQUENCE [LARGE SCALE GENOMIC DNA]</scope>
</reference>
<evidence type="ECO:0000313" key="2">
    <source>
        <dbReference type="EMBL" id="VDN39520.1"/>
    </source>
</evidence>
<evidence type="ECO:0000313" key="3">
    <source>
        <dbReference type="Proteomes" id="UP000271098"/>
    </source>
</evidence>
<protein>
    <submittedName>
        <fullName evidence="4">C2H2-type domain-containing protein</fullName>
    </submittedName>
</protein>
<feature type="region of interest" description="Disordered" evidence="1">
    <location>
        <begin position="30"/>
        <end position="54"/>
    </location>
</feature>
<sequence>MASGTQQQIRYVVIDENLEGDANSCSYSFTLPGPGAPPGNAVPPPPPPPPPLSQQSVICDLENSFSACLTVLVAASAPTVWMGNSPRLEVPASSNIHYLARCGVCDALFDAKEYLSHTQTCKLEKYYK</sequence>
<keyword evidence="3" id="KW-1185">Reference proteome</keyword>
<dbReference type="AlphaFoldDB" id="A0A183EMD4"/>
<evidence type="ECO:0000256" key="1">
    <source>
        <dbReference type="SAM" id="MobiDB-lite"/>
    </source>
</evidence>
<reference evidence="4" key="1">
    <citation type="submission" date="2016-06" db="UniProtKB">
        <authorList>
            <consortium name="WormBaseParasite"/>
        </authorList>
    </citation>
    <scope>IDENTIFICATION</scope>
</reference>
<proteinExistence type="predicted"/>
<organism evidence="4">
    <name type="scientific">Gongylonema pulchrum</name>
    <dbReference type="NCBI Taxonomy" id="637853"/>
    <lineage>
        <taxon>Eukaryota</taxon>
        <taxon>Metazoa</taxon>
        <taxon>Ecdysozoa</taxon>
        <taxon>Nematoda</taxon>
        <taxon>Chromadorea</taxon>
        <taxon>Rhabditida</taxon>
        <taxon>Spirurina</taxon>
        <taxon>Spiruromorpha</taxon>
        <taxon>Spiruroidea</taxon>
        <taxon>Gongylonematidae</taxon>
        <taxon>Gongylonema</taxon>
    </lineage>
</organism>
<feature type="compositionally biased region" description="Pro residues" evidence="1">
    <location>
        <begin position="34"/>
        <end position="52"/>
    </location>
</feature>
<dbReference type="WBParaSite" id="GPUH_0002215201-mRNA-1">
    <property type="protein sequence ID" value="GPUH_0002215201-mRNA-1"/>
    <property type="gene ID" value="GPUH_0002215201"/>
</dbReference>
<accession>A0A183EMD4</accession>
<dbReference type="Proteomes" id="UP000271098">
    <property type="component" value="Unassembled WGS sequence"/>
</dbReference>
<name>A0A183EMD4_9BILA</name>
<gene>
    <name evidence="2" type="ORF">GPUH_LOCUS22125</name>
</gene>
<dbReference type="EMBL" id="UYRT01094312">
    <property type="protein sequence ID" value="VDN39520.1"/>
    <property type="molecule type" value="Genomic_DNA"/>
</dbReference>